<comment type="similarity">
    <text evidence="1">Belongs to the RPAP1 family.</text>
</comment>
<sequence length="723" mass="81067">MESVHSNVRESLAKMRIRDHNSDDEFNEILKQQEEFLKSKSKPSAKVIRLSELQPKAKTQSLSVSNESHSTESPVSAEIKQNDNKNSTSDKISDKISDEIEDAWDRAIEASTNTYSSAMASSRLINNQSLNSSQSQPKKKLSLFAQSRLTQNKAAGSAKPPTTNNSANSSTKPGVPSTVLSKLMKQIPEHNPTLEFISFPKPKQETGFPATANLLSLDKNASSNTSSSIFGRNNEEYNFKGIKSNRTNPNKQQEGEEESLWVDKTKKQIETENTTRLSSMTAEQIKEAQDEVRELLSDDALSKLMARINSKATKPTKEDFETSKIKQSSNIASENNNENTSKSVRFSKVEEIENIDNVPEDNDAPPPLEAIDNDDESDEEVIFDHHGEPKNKKSTSKLFTEPDSQFYKDLKEMYYPTEPLEEQKLEWILNQTQARTPAKRAMDTIKAQTGRAVDNLRSMMNGEVPDPLNNPASHIRFGFDGQILESVEANIPVSKGLHHHGDDPDEAGYTIPELLHLCRSKVPAQRSLPLRVLSNVLHKVNTGAYDLPISRAVYENWLVDWEGYLYLVEAWKDRNTTVIMVAVMTTWIWVVEMYNYSTLISVLGDKPDDEINTAANSSQDKSGGNKRPGVNVRASDNPEEPIVAQGHLVEQTFKGYEELIYNAILEFAPEIIQNELIPHNECKLIVEIVNTLCELSPEFNKLLKESGDPKSDNLTRAVESLDQ</sequence>
<dbReference type="PANTHER" id="PTHR21483">
    <property type="entry name" value="RNA POLYMERASE II-ASSOCIATED PROTEIN 1"/>
    <property type="match status" value="1"/>
</dbReference>
<feature type="region of interest" description="Disordered" evidence="2">
    <location>
        <begin position="150"/>
        <end position="176"/>
    </location>
</feature>
<evidence type="ECO:0000256" key="2">
    <source>
        <dbReference type="SAM" id="MobiDB-lite"/>
    </source>
</evidence>
<organism evidence="5 6">
    <name type="scientific">Mycoemilia scoparia</name>
    <dbReference type="NCBI Taxonomy" id="417184"/>
    <lineage>
        <taxon>Eukaryota</taxon>
        <taxon>Fungi</taxon>
        <taxon>Fungi incertae sedis</taxon>
        <taxon>Zoopagomycota</taxon>
        <taxon>Kickxellomycotina</taxon>
        <taxon>Kickxellomycetes</taxon>
        <taxon>Kickxellales</taxon>
        <taxon>Kickxellaceae</taxon>
        <taxon>Mycoemilia</taxon>
    </lineage>
</organism>
<feature type="compositionally biased region" description="Polar residues" evidence="2">
    <location>
        <begin position="613"/>
        <end position="622"/>
    </location>
</feature>
<evidence type="ECO:0000259" key="4">
    <source>
        <dbReference type="Pfam" id="PF08621"/>
    </source>
</evidence>
<feature type="domain" description="RPAP1 C-terminal" evidence="3">
    <location>
        <begin position="475"/>
        <end position="540"/>
    </location>
</feature>
<feature type="region of interest" description="Disordered" evidence="2">
    <location>
        <begin position="611"/>
        <end position="637"/>
    </location>
</feature>
<protein>
    <submittedName>
        <fullName evidence="5">Uncharacterized protein</fullName>
    </submittedName>
</protein>
<feature type="compositionally biased region" description="Basic and acidic residues" evidence="2">
    <location>
        <begin position="315"/>
        <end position="324"/>
    </location>
</feature>
<accession>A0A9W7ZU10</accession>
<feature type="domain" description="RPAP1 N-terminal" evidence="4">
    <location>
        <begin position="267"/>
        <end position="311"/>
    </location>
</feature>
<dbReference type="InterPro" id="IPR013929">
    <property type="entry name" value="RPAP1_C"/>
</dbReference>
<dbReference type="PANTHER" id="PTHR21483:SF18">
    <property type="entry name" value="RNA POLYMERASE II-ASSOCIATED PROTEIN 1"/>
    <property type="match status" value="1"/>
</dbReference>
<dbReference type="GO" id="GO:0006366">
    <property type="term" value="P:transcription by RNA polymerase II"/>
    <property type="evidence" value="ECO:0007669"/>
    <property type="project" value="InterPro"/>
</dbReference>
<reference evidence="5" key="1">
    <citation type="submission" date="2022-07" db="EMBL/GenBank/DDBJ databases">
        <title>Phylogenomic reconstructions and comparative analyses of Kickxellomycotina fungi.</title>
        <authorList>
            <person name="Reynolds N.K."/>
            <person name="Stajich J.E."/>
            <person name="Barry K."/>
            <person name="Grigoriev I.V."/>
            <person name="Crous P."/>
            <person name="Smith M.E."/>
        </authorList>
    </citation>
    <scope>NUCLEOTIDE SEQUENCE</scope>
    <source>
        <strain evidence="5">NBRC 100468</strain>
    </source>
</reference>
<feature type="region of interest" description="Disordered" evidence="2">
    <location>
        <begin position="240"/>
        <end position="261"/>
    </location>
</feature>
<comment type="caution">
    <text evidence="5">The sequence shown here is derived from an EMBL/GenBank/DDBJ whole genome shotgun (WGS) entry which is preliminary data.</text>
</comment>
<feature type="region of interest" description="Disordered" evidence="2">
    <location>
        <begin position="49"/>
        <end position="94"/>
    </location>
</feature>
<dbReference type="AlphaFoldDB" id="A0A9W7ZU10"/>
<evidence type="ECO:0000313" key="6">
    <source>
        <dbReference type="Proteomes" id="UP001150538"/>
    </source>
</evidence>
<keyword evidence="6" id="KW-1185">Reference proteome</keyword>
<dbReference type="Proteomes" id="UP001150538">
    <property type="component" value="Unassembled WGS sequence"/>
</dbReference>
<feature type="compositionally biased region" description="Polar residues" evidence="2">
    <location>
        <begin position="57"/>
        <end position="74"/>
    </location>
</feature>
<feature type="compositionally biased region" description="Basic and acidic residues" evidence="2">
    <location>
        <begin position="7"/>
        <end position="23"/>
    </location>
</feature>
<evidence type="ECO:0000259" key="3">
    <source>
        <dbReference type="Pfam" id="PF08620"/>
    </source>
</evidence>
<dbReference type="InterPro" id="IPR039913">
    <property type="entry name" value="RPAP1/Rba50"/>
</dbReference>
<feature type="compositionally biased region" description="Low complexity" evidence="2">
    <location>
        <begin position="328"/>
        <end position="341"/>
    </location>
</feature>
<evidence type="ECO:0000256" key="1">
    <source>
        <dbReference type="ARBA" id="ARBA00009953"/>
    </source>
</evidence>
<feature type="compositionally biased region" description="Polar residues" evidence="2">
    <location>
        <begin position="150"/>
        <end position="172"/>
    </location>
</feature>
<dbReference type="Pfam" id="PF08620">
    <property type="entry name" value="RPAP1_C"/>
    <property type="match status" value="1"/>
</dbReference>
<dbReference type="InterPro" id="IPR013930">
    <property type="entry name" value="RPAP1_N"/>
</dbReference>
<proteinExistence type="inferred from homology"/>
<dbReference type="Pfam" id="PF08621">
    <property type="entry name" value="RPAP1_N"/>
    <property type="match status" value="1"/>
</dbReference>
<evidence type="ECO:0000313" key="5">
    <source>
        <dbReference type="EMBL" id="KAJ1916586.1"/>
    </source>
</evidence>
<name>A0A9W7ZU10_9FUNG</name>
<feature type="region of interest" description="Disordered" evidence="2">
    <location>
        <begin position="1"/>
        <end position="24"/>
    </location>
</feature>
<dbReference type="OrthoDB" id="348201at2759"/>
<gene>
    <name evidence="5" type="ORF">H4219_003705</name>
</gene>
<dbReference type="EMBL" id="JANBPU010000098">
    <property type="protein sequence ID" value="KAJ1916586.1"/>
    <property type="molecule type" value="Genomic_DNA"/>
</dbReference>
<feature type="region of interest" description="Disordered" evidence="2">
    <location>
        <begin position="313"/>
        <end position="343"/>
    </location>
</feature>